<dbReference type="OrthoDB" id="9816289at2"/>
<keyword evidence="4" id="KW-0378">Hydrolase</keyword>
<evidence type="ECO:0000256" key="4">
    <source>
        <dbReference type="ARBA" id="ARBA00022801"/>
    </source>
</evidence>
<dbReference type="AlphaFoldDB" id="A0A5P1X084"/>
<dbReference type="GO" id="GO:0006754">
    <property type="term" value="P:ATP biosynthetic process"/>
    <property type="evidence" value="ECO:0007669"/>
    <property type="project" value="TreeGrafter"/>
</dbReference>
<accession>A0A5P1X084</accession>
<dbReference type="SUPFAM" id="SSF55811">
    <property type="entry name" value="Nudix"/>
    <property type="match status" value="1"/>
</dbReference>
<dbReference type="GO" id="GO:0004081">
    <property type="term" value="F:bis(5'-nucleosyl)-tetraphosphatase (asymmetrical) activity"/>
    <property type="evidence" value="ECO:0007669"/>
    <property type="project" value="TreeGrafter"/>
</dbReference>
<dbReference type="KEGG" id="lnn:F0161_02825"/>
<dbReference type="PANTHER" id="PTHR21340">
    <property type="entry name" value="DIADENOSINE 5,5-P1,P4-TETRAPHOSPHATE PYROPHOSPHOHYDROLASE MUTT"/>
    <property type="match status" value="1"/>
</dbReference>
<proteinExistence type="inferred from homology"/>
<dbReference type="InterPro" id="IPR015797">
    <property type="entry name" value="NUDIX_hydrolase-like_dom_sf"/>
</dbReference>
<reference evidence="7 8" key="1">
    <citation type="submission" date="2019-09" db="EMBL/GenBank/DDBJ databases">
        <title>Complete Genome Sequence of Lactobacillus nenjiangensis SH-Y15, isolated from sauerkraut.</title>
        <authorList>
            <person name="Yang H."/>
        </authorList>
    </citation>
    <scope>NUCLEOTIDE SEQUENCE [LARGE SCALE GENOMIC DNA]</scope>
    <source>
        <strain evidence="7 8">SH-Y15</strain>
    </source>
</reference>
<dbReference type="CDD" id="cd03428">
    <property type="entry name" value="NUDIX_Ap4A_Nudt2"/>
    <property type="match status" value="1"/>
</dbReference>
<dbReference type="PANTHER" id="PTHR21340:SF0">
    <property type="entry name" value="BIS(5'-NUCLEOSYL)-TETRAPHOSPHATASE [ASYMMETRICAL]"/>
    <property type="match status" value="1"/>
</dbReference>
<dbReference type="InterPro" id="IPR000086">
    <property type="entry name" value="NUDIX_hydrolase_dom"/>
</dbReference>
<dbReference type="InterPro" id="IPR051325">
    <property type="entry name" value="Nudix_hydrolase_domain"/>
</dbReference>
<protein>
    <recommendedName>
        <fullName evidence="2">Bis(5'-nucleosyl)-tetraphosphatase [asymmetrical]</fullName>
    </recommendedName>
    <alternativeName>
        <fullName evidence="5">Diadenosine 5',5'''-P1,P4-tetraphosphate asymmetrical hydrolase</fullName>
    </alternativeName>
</protein>
<evidence type="ECO:0000256" key="5">
    <source>
        <dbReference type="ARBA" id="ARBA00032644"/>
    </source>
</evidence>
<dbReference type="GO" id="GO:0006167">
    <property type="term" value="P:AMP biosynthetic process"/>
    <property type="evidence" value="ECO:0007669"/>
    <property type="project" value="TreeGrafter"/>
</dbReference>
<feature type="domain" description="Nudix hydrolase" evidence="6">
    <location>
        <begin position="2"/>
        <end position="132"/>
    </location>
</feature>
<dbReference type="Pfam" id="PF00293">
    <property type="entry name" value="NUDIX"/>
    <property type="match status" value="1"/>
</dbReference>
<organism evidence="7 8">
    <name type="scientific">Paucilactobacillus nenjiangensis</name>
    <dbReference type="NCBI Taxonomy" id="1296540"/>
    <lineage>
        <taxon>Bacteria</taxon>
        <taxon>Bacillati</taxon>
        <taxon>Bacillota</taxon>
        <taxon>Bacilli</taxon>
        <taxon>Lactobacillales</taxon>
        <taxon>Lactobacillaceae</taxon>
        <taxon>Paucilactobacillus</taxon>
    </lineage>
</organism>
<dbReference type="Gene3D" id="3.90.79.10">
    <property type="entry name" value="Nucleoside Triphosphate Pyrophosphohydrolase"/>
    <property type="match status" value="1"/>
</dbReference>
<evidence type="ECO:0000256" key="3">
    <source>
        <dbReference type="ARBA" id="ARBA00022741"/>
    </source>
</evidence>
<evidence type="ECO:0000256" key="2">
    <source>
        <dbReference type="ARBA" id="ARBA00018911"/>
    </source>
</evidence>
<dbReference type="Proteomes" id="UP000325295">
    <property type="component" value="Chromosome"/>
</dbReference>
<dbReference type="InterPro" id="IPR003565">
    <property type="entry name" value="Tetra_PHTase"/>
</dbReference>
<name>A0A5P1X084_9LACO</name>
<dbReference type="GO" id="GO:0000166">
    <property type="term" value="F:nucleotide binding"/>
    <property type="evidence" value="ECO:0007669"/>
    <property type="project" value="UniProtKB-KW"/>
</dbReference>
<dbReference type="EMBL" id="CP043939">
    <property type="protein sequence ID" value="QER66913.1"/>
    <property type="molecule type" value="Genomic_DNA"/>
</dbReference>
<evidence type="ECO:0000256" key="1">
    <source>
        <dbReference type="ARBA" id="ARBA00005582"/>
    </source>
</evidence>
<evidence type="ECO:0000313" key="7">
    <source>
        <dbReference type="EMBL" id="QER66913.1"/>
    </source>
</evidence>
<dbReference type="PROSITE" id="PS51462">
    <property type="entry name" value="NUDIX"/>
    <property type="match status" value="1"/>
</dbReference>
<keyword evidence="3" id="KW-0547">Nucleotide-binding</keyword>
<comment type="similarity">
    <text evidence="1">Belongs to the Nudix hydrolase family.</text>
</comment>
<keyword evidence="8" id="KW-1185">Reference proteome</keyword>
<sequence length="141" mass="16380">MSLEITSGAVVYRLKENEIQYLLLKSGNQGHFWGFPKGHVEAREDLITTAHREIFEETQLDLAIDESFQVKTEYDLPNGNHKEMTLFTAEVKGNQLIELQTVEIDGSQWLNYRTARERLTYDNLKGLLDQVNEHLENQNEK</sequence>
<evidence type="ECO:0000313" key="8">
    <source>
        <dbReference type="Proteomes" id="UP000325295"/>
    </source>
</evidence>
<dbReference type="RefSeq" id="WP_150203662.1">
    <property type="nucleotide sequence ID" value="NZ_CAXYVY010000009.1"/>
</dbReference>
<evidence type="ECO:0000259" key="6">
    <source>
        <dbReference type="PROSITE" id="PS51462"/>
    </source>
</evidence>
<gene>
    <name evidence="7" type="ORF">F0161_02825</name>
</gene>